<dbReference type="SUPFAM" id="SSF103473">
    <property type="entry name" value="MFS general substrate transporter"/>
    <property type="match status" value="1"/>
</dbReference>
<evidence type="ECO:0000256" key="4">
    <source>
        <dbReference type="ARBA" id="ARBA00022989"/>
    </source>
</evidence>
<evidence type="ECO:0000259" key="7">
    <source>
        <dbReference type="PROSITE" id="PS50850"/>
    </source>
</evidence>
<name>A0ABS1JKL8_9BURK</name>
<keyword evidence="3 6" id="KW-0812">Transmembrane</keyword>
<feature type="transmembrane region" description="Helical" evidence="6">
    <location>
        <begin position="125"/>
        <end position="144"/>
    </location>
</feature>
<gene>
    <name evidence="8" type="ORF">JI746_06600</name>
</gene>
<evidence type="ECO:0000256" key="3">
    <source>
        <dbReference type="ARBA" id="ARBA00022692"/>
    </source>
</evidence>
<feature type="transmembrane region" description="Helical" evidence="6">
    <location>
        <begin position="453"/>
        <end position="472"/>
    </location>
</feature>
<evidence type="ECO:0000313" key="8">
    <source>
        <dbReference type="EMBL" id="MBL0424772.1"/>
    </source>
</evidence>
<feature type="domain" description="Major facilitator superfamily (MFS) profile" evidence="7">
    <location>
        <begin position="32"/>
        <end position="476"/>
    </location>
</feature>
<dbReference type="InterPro" id="IPR011701">
    <property type="entry name" value="MFS"/>
</dbReference>
<keyword evidence="9" id="KW-1185">Reference proteome</keyword>
<dbReference type="PANTHER" id="PTHR42718">
    <property type="entry name" value="MAJOR FACILITATOR SUPERFAMILY MULTIDRUG TRANSPORTER MFSC"/>
    <property type="match status" value="1"/>
</dbReference>
<feature type="transmembrane region" description="Helical" evidence="6">
    <location>
        <begin position="383"/>
        <end position="399"/>
    </location>
</feature>
<feature type="transmembrane region" description="Helical" evidence="6">
    <location>
        <begin position="357"/>
        <end position="377"/>
    </location>
</feature>
<proteinExistence type="predicted"/>
<dbReference type="Proteomes" id="UP000622707">
    <property type="component" value="Unassembled WGS sequence"/>
</dbReference>
<feature type="transmembrane region" description="Helical" evidence="6">
    <location>
        <begin position="428"/>
        <end position="447"/>
    </location>
</feature>
<dbReference type="PANTHER" id="PTHR42718:SF9">
    <property type="entry name" value="MAJOR FACILITATOR SUPERFAMILY MULTIDRUG TRANSPORTER MFSC"/>
    <property type="match status" value="1"/>
</dbReference>
<dbReference type="EMBL" id="JAEQND010000003">
    <property type="protein sequence ID" value="MBL0424772.1"/>
    <property type="molecule type" value="Genomic_DNA"/>
</dbReference>
<reference evidence="8 9" key="1">
    <citation type="journal article" date="2017" name="Int. J. Syst. Evol. Microbiol.">
        <title>Ramlibacter alkalitolerans sp. nov., alkali-tolerant bacterium isolated from soil of ginseng.</title>
        <authorList>
            <person name="Lee D.H."/>
            <person name="Cha C.J."/>
        </authorList>
    </citation>
    <scope>NUCLEOTIDE SEQUENCE [LARGE SCALE GENOMIC DNA]</scope>
    <source>
        <strain evidence="8 9">KACC 19305</strain>
    </source>
</reference>
<dbReference type="RefSeq" id="WP_201688004.1">
    <property type="nucleotide sequence ID" value="NZ_JAEQND010000003.1"/>
</dbReference>
<evidence type="ECO:0000256" key="5">
    <source>
        <dbReference type="ARBA" id="ARBA00023136"/>
    </source>
</evidence>
<feature type="transmembrane region" description="Helical" evidence="6">
    <location>
        <begin position="324"/>
        <end position="345"/>
    </location>
</feature>
<comment type="subcellular location">
    <subcellularLocation>
        <location evidence="1">Membrane</location>
        <topology evidence="1">Multi-pass membrane protein</topology>
    </subcellularLocation>
</comment>
<evidence type="ECO:0000256" key="6">
    <source>
        <dbReference type="SAM" id="Phobius"/>
    </source>
</evidence>
<feature type="transmembrane region" description="Helical" evidence="6">
    <location>
        <begin position="252"/>
        <end position="271"/>
    </location>
</feature>
<keyword evidence="4 6" id="KW-1133">Transmembrane helix</keyword>
<feature type="transmembrane region" description="Helical" evidence="6">
    <location>
        <begin position="30"/>
        <end position="54"/>
    </location>
</feature>
<dbReference type="PRINTS" id="PR01036">
    <property type="entry name" value="TCRTETB"/>
</dbReference>
<feature type="transmembrane region" description="Helical" evidence="6">
    <location>
        <begin position="156"/>
        <end position="178"/>
    </location>
</feature>
<evidence type="ECO:0000313" key="9">
    <source>
        <dbReference type="Proteomes" id="UP000622707"/>
    </source>
</evidence>
<feature type="transmembrane region" description="Helical" evidence="6">
    <location>
        <begin position="97"/>
        <end position="119"/>
    </location>
</feature>
<sequence>MPTARLPPVQKKYEEGTSVLPDGLPVPERYWAMAAILLGIALSVLDATLVNLALPDITRHFGASPAASVWVVNAYQLATLGLLLPCAKLGERVGYRAVYLVGLAVFTAASLGCVVAPSLPLLAGARAVQGFGAAGMMAVNAALVRLTYPGAVLGRALALNSVVVATSSVAGPSIAALVLSVASWPWLFVIQVPLGVVLLWIGRRALPHNPPRVGGQPLRAIEVALNIAMFSLVFLGADAFGARRGGAPDARMLATGAGLLALGLAVAWVYVRGQRRQAAPLFPVDLLRIPVFALSMCTSVTAFAAQTLAFIALPFLLLQGQGRSHLAAGLMITAWPAAVVVMAPIAGRLVGRHPAGVLGGIGQGVLSLGLLCLALLPARPADWQMALPLVLCGAGFGLFQSPNNHTIVTSAPLPRAGAASGMLGTARLTGQSLGAVMLGLIFSVVGVEGGGPAIALGLASALAAASATFSLCRLRA</sequence>
<dbReference type="InterPro" id="IPR036259">
    <property type="entry name" value="MFS_trans_sf"/>
</dbReference>
<comment type="caution">
    <text evidence="8">The sequence shown here is derived from an EMBL/GenBank/DDBJ whole genome shotgun (WGS) entry which is preliminary data.</text>
</comment>
<feature type="transmembrane region" description="Helical" evidence="6">
    <location>
        <begin position="184"/>
        <end position="202"/>
    </location>
</feature>
<dbReference type="CDD" id="cd17321">
    <property type="entry name" value="MFS_MMR_MDR_like"/>
    <property type="match status" value="1"/>
</dbReference>
<organism evidence="8 9">
    <name type="scientific">Ramlibacter alkalitolerans</name>
    <dbReference type="NCBI Taxonomy" id="2039631"/>
    <lineage>
        <taxon>Bacteria</taxon>
        <taxon>Pseudomonadati</taxon>
        <taxon>Pseudomonadota</taxon>
        <taxon>Betaproteobacteria</taxon>
        <taxon>Burkholderiales</taxon>
        <taxon>Comamonadaceae</taxon>
        <taxon>Ramlibacter</taxon>
    </lineage>
</organism>
<dbReference type="Gene3D" id="1.20.1250.20">
    <property type="entry name" value="MFS general substrate transporter like domains"/>
    <property type="match status" value="1"/>
</dbReference>
<evidence type="ECO:0000256" key="1">
    <source>
        <dbReference type="ARBA" id="ARBA00004141"/>
    </source>
</evidence>
<protein>
    <submittedName>
        <fullName evidence="8">MFS transporter</fullName>
    </submittedName>
</protein>
<feature type="transmembrane region" description="Helical" evidence="6">
    <location>
        <begin position="223"/>
        <end position="240"/>
    </location>
</feature>
<dbReference type="PROSITE" id="PS50850">
    <property type="entry name" value="MFS"/>
    <property type="match status" value="1"/>
</dbReference>
<dbReference type="Gene3D" id="1.20.1720.10">
    <property type="entry name" value="Multidrug resistance protein D"/>
    <property type="match status" value="1"/>
</dbReference>
<dbReference type="Pfam" id="PF07690">
    <property type="entry name" value="MFS_1"/>
    <property type="match status" value="1"/>
</dbReference>
<evidence type="ECO:0000256" key="2">
    <source>
        <dbReference type="ARBA" id="ARBA00022448"/>
    </source>
</evidence>
<dbReference type="InterPro" id="IPR020846">
    <property type="entry name" value="MFS_dom"/>
</dbReference>
<keyword evidence="2" id="KW-0813">Transport</keyword>
<feature type="transmembrane region" description="Helical" evidence="6">
    <location>
        <begin position="291"/>
        <end position="318"/>
    </location>
</feature>
<accession>A0ABS1JKL8</accession>
<keyword evidence="5 6" id="KW-0472">Membrane</keyword>